<dbReference type="Pfam" id="PF01547">
    <property type="entry name" value="SBP_bac_1"/>
    <property type="match status" value="1"/>
</dbReference>
<comment type="similarity">
    <text evidence="1">Belongs to the bacterial solute-binding protein 1 family.</text>
</comment>
<dbReference type="PROSITE" id="PS01037">
    <property type="entry name" value="SBP_BACTERIAL_1"/>
    <property type="match status" value="1"/>
</dbReference>
<accession>A0A2U2NCY9</accession>
<dbReference type="CDD" id="cd13585">
    <property type="entry name" value="PBP2_TMBP_like"/>
    <property type="match status" value="1"/>
</dbReference>
<keyword evidence="3 4" id="KW-0732">Signal</keyword>
<dbReference type="PANTHER" id="PTHR43649">
    <property type="entry name" value="ARABINOSE-BINDING PROTEIN-RELATED"/>
    <property type="match status" value="1"/>
</dbReference>
<dbReference type="EMBL" id="QFFM01000001">
    <property type="protein sequence ID" value="PWG66993.1"/>
    <property type="molecule type" value="Genomic_DNA"/>
</dbReference>
<dbReference type="OrthoDB" id="2515046at2"/>
<dbReference type="InterPro" id="IPR006059">
    <property type="entry name" value="SBP"/>
</dbReference>
<proteinExistence type="inferred from homology"/>
<keyword evidence="2" id="KW-0813">Transport</keyword>
<dbReference type="PROSITE" id="PS51257">
    <property type="entry name" value="PROKAR_LIPOPROTEIN"/>
    <property type="match status" value="1"/>
</dbReference>
<dbReference type="Proteomes" id="UP000245876">
    <property type="component" value="Unassembled WGS sequence"/>
</dbReference>
<dbReference type="InterPro" id="IPR050490">
    <property type="entry name" value="Bact_solute-bd_prot1"/>
</dbReference>
<dbReference type="SUPFAM" id="SSF53850">
    <property type="entry name" value="Periplasmic binding protein-like II"/>
    <property type="match status" value="1"/>
</dbReference>
<comment type="caution">
    <text evidence="5">The sequence shown here is derived from an EMBL/GenBank/DDBJ whole genome shotgun (WGS) entry which is preliminary data.</text>
</comment>
<dbReference type="InterPro" id="IPR006061">
    <property type="entry name" value="SBP_1_CS"/>
</dbReference>
<sequence>MKSSKKVLACVLSATTVLSMASCGAQTADNENSSITVDVWAWEPALTPVAEKFQEKYPNIKIKISNVGTAGKEYTNITNALQAGSGAPDIAQIEYFAIPEFVLQDALMDLSRFGADKYADFYTAGPWNAVTYGGGIHGLPMDSGPDAFFYNKEVFEKAGVDSIPQTWDDFYEVAKKVRAQGSYLAADAANPAIMEVWLWAAGAEPVKVDGEKITINYAGDSIAQKYYVLLQKMIDEDLIDTKLTGFTDDWYKALNNGDLAGMTSGAWMASMLKGGVDQGAGKWRVALMPQISSSTHGNGEDGGSSLAILKTSKKADAAYKFIEFAGHEREGINIRMDKGQFPADVKTMSDNDFLTKIDPYFGDQKYQDVLVEGANNVGKQWQFLPYEVYARNIYGDYIGKALSGEITVQEAIEQWQNALIEHGKQEGFNVVVS</sequence>
<feature type="signal peptide" evidence="4">
    <location>
        <begin position="1"/>
        <end position="27"/>
    </location>
</feature>
<gene>
    <name evidence="5" type="ORF">DF196_00270</name>
</gene>
<evidence type="ECO:0000313" key="5">
    <source>
        <dbReference type="EMBL" id="PWG66993.1"/>
    </source>
</evidence>
<evidence type="ECO:0000313" key="6">
    <source>
        <dbReference type="Proteomes" id="UP000245876"/>
    </source>
</evidence>
<evidence type="ECO:0000256" key="2">
    <source>
        <dbReference type="ARBA" id="ARBA00022448"/>
    </source>
</evidence>
<evidence type="ECO:0000256" key="1">
    <source>
        <dbReference type="ARBA" id="ARBA00008520"/>
    </source>
</evidence>
<dbReference type="GO" id="GO:0055085">
    <property type="term" value="P:transmembrane transport"/>
    <property type="evidence" value="ECO:0007669"/>
    <property type="project" value="InterPro"/>
</dbReference>
<dbReference type="AlphaFoldDB" id="A0A2U2NCY9"/>
<keyword evidence="6" id="KW-1185">Reference proteome</keyword>
<evidence type="ECO:0000256" key="3">
    <source>
        <dbReference type="ARBA" id="ARBA00022729"/>
    </source>
</evidence>
<feature type="chain" id="PRO_5015583299" evidence="4">
    <location>
        <begin position="28"/>
        <end position="433"/>
    </location>
</feature>
<dbReference type="PANTHER" id="PTHR43649:SF14">
    <property type="entry name" value="BLR3389 PROTEIN"/>
    <property type="match status" value="1"/>
</dbReference>
<name>A0A2U2NCY9_9BIFI</name>
<evidence type="ECO:0000256" key="4">
    <source>
        <dbReference type="SAM" id="SignalP"/>
    </source>
</evidence>
<organism evidence="5 6">
    <name type="scientific">Bifidobacterium callitrichidarum</name>
    <dbReference type="NCBI Taxonomy" id="2052941"/>
    <lineage>
        <taxon>Bacteria</taxon>
        <taxon>Bacillati</taxon>
        <taxon>Actinomycetota</taxon>
        <taxon>Actinomycetes</taxon>
        <taxon>Bifidobacteriales</taxon>
        <taxon>Bifidobacteriaceae</taxon>
        <taxon>Bifidobacterium</taxon>
    </lineage>
</organism>
<reference evidence="5 6" key="1">
    <citation type="journal article" date="2018" name="Int. J. Syst. Evol. Microbiol.">
        <title>Bifidobacterium callitrichidarum sp. nov. from the faeces of the emperor tamarin (Saguinus imperator).</title>
        <authorList>
            <person name="Modesto M."/>
            <person name="Michelini S."/>
            <person name="Sansosti M.C."/>
            <person name="De Filippo C."/>
            <person name="Cavalieri D."/>
            <person name="Qvirist L."/>
            <person name="Andlid T."/>
            <person name="Spiezio C."/>
            <person name="Sandri C."/>
            <person name="Pascarelli S."/>
            <person name="Sgorbati B."/>
            <person name="Mattarelli P."/>
        </authorList>
    </citation>
    <scope>NUCLEOTIDE SEQUENCE [LARGE SCALE GENOMIC DNA]</scope>
    <source>
        <strain evidence="5 6">TRI 5</strain>
    </source>
</reference>
<dbReference type="Gene3D" id="3.40.190.10">
    <property type="entry name" value="Periplasmic binding protein-like II"/>
    <property type="match status" value="1"/>
</dbReference>
<protein>
    <submittedName>
        <fullName evidence="5">ABC transporter substrate-binding protein</fullName>
    </submittedName>
</protein>
<dbReference type="RefSeq" id="WP_109055940.1">
    <property type="nucleotide sequence ID" value="NZ_QFFM01000001.1"/>
</dbReference>